<evidence type="ECO:0000256" key="7">
    <source>
        <dbReference type="ARBA" id="ARBA00022840"/>
    </source>
</evidence>
<evidence type="ECO:0000256" key="5">
    <source>
        <dbReference type="ARBA" id="ARBA00022741"/>
    </source>
</evidence>
<evidence type="ECO:0000256" key="1">
    <source>
        <dbReference type="ARBA" id="ARBA00000085"/>
    </source>
</evidence>
<feature type="coiled-coil region" evidence="9">
    <location>
        <begin position="245"/>
        <end position="283"/>
    </location>
</feature>
<dbReference type="InterPro" id="IPR003661">
    <property type="entry name" value="HisK_dim/P_dom"/>
</dbReference>
<keyword evidence="6" id="KW-0418">Kinase</keyword>
<dbReference type="SMART" id="SM00387">
    <property type="entry name" value="HATPase_c"/>
    <property type="match status" value="1"/>
</dbReference>
<feature type="domain" description="Histidine kinase" evidence="11">
    <location>
        <begin position="306"/>
        <end position="529"/>
    </location>
</feature>
<dbReference type="PRINTS" id="PR00344">
    <property type="entry name" value="BCTRLSENSOR"/>
</dbReference>
<keyword evidence="3" id="KW-0597">Phosphoprotein</keyword>
<dbReference type="GO" id="GO:0005524">
    <property type="term" value="F:ATP binding"/>
    <property type="evidence" value="ECO:0007669"/>
    <property type="project" value="UniProtKB-KW"/>
</dbReference>
<dbReference type="PROSITE" id="PS50109">
    <property type="entry name" value="HIS_KIN"/>
    <property type="match status" value="1"/>
</dbReference>
<dbReference type="Pfam" id="PF02518">
    <property type="entry name" value="HATPase_c"/>
    <property type="match status" value="1"/>
</dbReference>
<dbReference type="InterPro" id="IPR036097">
    <property type="entry name" value="HisK_dim/P_sf"/>
</dbReference>
<dbReference type="PANTHER" id="PTHR43065">
    <property type="entry name" value="SENSOR HISTIDINE KINASE"/>
    <property type="match status" value="1"/>
</dbReference>
<dbReference type="EC" id="2.7.13.3" evidence="2"/>
<keyword evidence="10" id="KW-1133">Transmembrane helix</keyword>
<dbReference type="PANTHER" id="PTHR43065:SF10">
    <property type="entry name" value="PEROXIDE STRESS-ACTIVATED HISTIDINE KINASE MAK3"/>
    <property type="match status" value="1"/>
</dbReference>
<dbReference type="InterPro" id="IPR003594">
    <property type="entry name" value="HATPase_dom"/>
</dbReference>
<evidence type="ECO:0000256" key="10">
    <source>
        <dbReference type="SAM" id="Phobius"/>
    </source>
</evidence>
<protein>
    <recommendedName>
        <fullName evidence="2">histidine kinase</fullName>
        <ecNumber evidence="2">2.7.13.3</ecNumber>
    </recommendedName>
</protein>
<organism evidence="12 13">
    <name type="scientific">Sulfurospirillum tamanense</name>
    <dbReference type="NCBI Taxonomy" id="2813362"/>
    <lineage>
        <taxon>Bacteria</taxon>
        <taxon>Pseudomonadati</taxon>
        <taxon>Campylobacterota</taxon>
        <taxon>Epsilonproteobacteria</taxon>
        <taxon>Campylobacterales</taxon>
        <taxon>Sulfurospirillaceae</taxon>
        <taxon>Sulfurospirillum</taxon>
    </lineage>
</organism>
<keyword evidence="9" id="KW-0175">Coiled coil</keyword>
<keyword evidence="10" id="KW-0812">Transmembrane</keyword>
<keyword evidence="4" id="KW-0808">Transferase</keyword>
<comment type="catalytic activity">
    <reaction evidence="1">
        <text>ATP + protein L-histidine = ADP + protein N-phospho-L-histidine.</text>
        <dbReference type="EC" id="2.7.13.3"/>
    </reaction>
</comment>
<dbReference type="InterPro" id="IPR004358">
    <property type="entry name" value="Sig_transdc_His_kin-like_C"/>
</dbReference>
<keyword evidence="5" id="KW-0547">Nucleotide-binding</keyword>
<comment type="caution">
    <text evidence="12">The sequence shown here is derived from an EMBL/GenBank/DDBJ whole genome shotgun (WGS) entry which is preliminary data.</text>
</comment>
<gene>
    <name evidence="12" type="ORF">JWV37_08865</name>
</gene>
<accession>A0ABS2WTA7</accession>
<evidence type="ECO:0000313" key="13">
    <source>
        <dbReference type="Proteomes" id="UP000703590"/>
    </source>
</evidence>
<dbReference type="Proteomes" id="UP000703590">
    <property type="component" value="Unassembled WGS sequence"/>
</dbReference>
<dbReference type="Gene3D" id="1.10.287.130">
    <property type="match status" value="1"/>
</dbReference>
<evidence type="ECO:0000256" key="4">
    <source>
        <dbReference type="ARBA" id="ARBA00022679"/>
    </source>
</evidence>
<evidence type="ECO:0000256" key="8">
    <source>
        <dbReference type="ARBA" id="ARBA00023012"/>
    </source>
</evidence>
<evidence type="ECO:0000256" key="6">
    <source>
        <dbReference type="ARBA" id="ARBA00022777"/>
    </source>
</evidence>
<dbReference type="Gene3D" id="3.30.565.10">
    <property type="entry name" value="Histidine kinase-like ATPase, C-terminal domain"/>
    <property type="match status" value="1"/>
</dbReference>
<dbReference type="EMBL" id="JAFHKK010000019">
    <property type="protein sequence ID" value="MBN2964892.1"/>
    <property type="molecule type" value="Genomic_DNA"/>
</dbReference>
<proteinExistence type="predicted"/>
<reference evidence="13" key="1">
    <citation type="submission" date="2021-02" db="EMBL/GenBank/DDBJ databases">
        <title>Sulfurospirillum tamanensis sp. nov.</title>
        <authorList>
            <person name="Merkel A.Y."/>
        </authorList>
    </citation>
    <scope>NUCLEOTIDE SEQUENCE [LARGE SCALE GENOMIC DNA]</scope>
    <source>
        <strain evidence="13">T05b</strain>
    </source>
</reference>
<keyword evidence="13" id="KW-1185">Reference proteome</keyword>
<keyword evidence="8" id="KW-0902">Two-component regulatory system</keyword>
<evidence type="ECO:0000313" key="12">
    <source>
        <dbReference type="EMBL" id="MBN2964892.1"/>
    </source>
</evidence>
<evidence type="ECO:0000256" key="9">
    <source>
        <dbReference type="SAM" id="Coils"/>
    </source>
</evidence>
<dbReference type="InterPro" id="IPR036890">
    <property type="entry name" value="HATPase_C_sf"/>
</dbReference>
<dbReference type="CDD" id="cd00082">
    <property type="entry name" value="HisKA"/>
    <property type="match status" value="1"/>
</dbReference>
<name>A0ABS2WTA7_9BACT</name>
<sequence>MSKWYMSVLSSFQAMSVPRKTTLLFMILVSGMLLVGSFAHLGLSRMKYEFDILYSKYTLPMIQLENLKDVYTVNILDTLREIEANEVGVRDGKRVIELAQELVHRSWREYKGSLEADEGDWMVRVFRNLGLTSDEGREAIPLALKQDLVFRTEERIARVNGILEAMFEHFEKYETQKAFMLLRESLYPAIHSVNIHLTQLIDFSLEAANGGKRRTEQVYTTTFEWIIAGVVLAIIVAALFAAVILQHIRALYANLEKTVEEKTKELVKLNEGLEKRIAEEIEQSRQKDEIMYRQSRLAAMGEMIGNIAHQWRQPLNALALLVQSFQTKQMHGKLDEAFVDAQVAQGVMLANSMSKTIDDFRNYFHTGREKGVFNLCENINHTVAMMRDFYAKDAIEISLTCKGACQAFGYANEFSQVIMNLFSNAKDALEKREGKRWIVVEITQEEAYSCVGIIDNGGGIPLEVLERMFDPYFTTKHQASGTGIGLYMSKQIIENQMQGTIRASNTTYFFKGKEYPSCAKIEIKIPTGEIPIKGQ</sequence>
<keyword evidence="7 12" id="KW-0067">ATP-binding</keyword>
<dbReference type="InterPro" id="IPR005467">
    <property type="entry name" value="His_kinase_dom"/>
</dbReference>
<evidence type="ECO:0000256" key="2">
    <source>
        <dbReference type="ARBA" id="ARBA00012438"/>
    </source>
</evidence>
<evidence type="ECO:0000259" key="11">
    <source>
        <dbReference type="PROSITE" id="PS50109"/>
    </source>
</evidence>
<dbReference type="RefSeq" id="WP_205459441.1">
    <property type="nucleotide sequence ID" value="NZ_JAFHKK010000019.1"/>
</dbReference>
<dbReference type="SUPFAM" id="SSF47384">
    <property type="entry name" value="Homodimeric domain of signal transducing histidine kinase"/>
    <property type="match status" value="1"/>
</dbReference>
<evidence type="ECO:0000256" key="3">
    <source>
        <dbReference type="ARBA" id="ARBA00022553"/>
    </source>
</evidence>
<keyword evidence="10" id="KW-0472">Membrane</keyword>
<feature type="transmembrane region" description="Helical" evidence="10">
    <location>
        <begin position="225"/>
        <end position="245"/>
    </location>
</feature>
<reference evidence="12 13" key="2">
    <citation type="submission" date="2021-02" db="EMBL/GenBank/DDBJ databases">
        <title>Sulfurospirillum tamanensis sp. nov.</title>
        <authorList>
            <person name="Frolova A."/>
            <person name="Merkel A."/>
            <person name="Slobodkin A."/>
        </authorList>
    </citation>
    <scope>NUCLEOTIDE SEQUENCE [LARGE SCALE GENOMIC DNA]</scope>
    <source>
        <strain evidence="12 13">T05b</strain>
    </source>
</reference>
<dbReference type="SUPFAM" id="SSF55874">
    <property type="entry name" value="ATPase domain of HSP90 chaperone/DNA topoisomerase II/histidine kinase"/>
    <property type="match status" value="1"/>
</dbReference>